<sequence length="605" mass="66845">MVPLQCEQMQKNGIWSIGGGTAAFSSMSQIDVSGMSGVIWLVSSSIRSLWGPSVMLPLGGHGCAGGIGRGPLRETGDQLEVSSDDSEGPPSSEPDQWKVLGSEVEPSSSLDSILAGFRRSMAEQREDRTRSPSSLNIWRKKRMMGVSSRIHLLNQLSFGTPDIMSRLVFCVSVIVALWSASVLSVSVFSDPPKAHMLLRSRRANSFLEELKPASMERECLEERCDFEEAREIFETREATLEFWTVYTDGNQCNANMCVHGTCVDQYQGYACRCNSGYEGKYCDHLQTATNCSVDNGGCDHDCTESEDGLTRSCSCVGGYRLHNNSRKCLPKGSSSCGQLLIGRSSYTKPMVGLLPWMVGGEVGKKGESPWQVLLLNPRGQFHCGGVLIDESWVLTAAHCLENNLKFRVRLGDYERRRNEGTEVTLKVIKYFKHPNYDSRTVDNDIALLRLETPAPYSEYILPVCLPGRQMAERVLHLNGTMTVVTGWGNTDLDSKTFSSALNVIKIPLVSRSVCTQQMFNNVSDNVLCAGVLGQSVDACEGDSGGPMVTLYQDTWFLIGLVSWGEGCGRKDKVGIYTKVSNYNDWISRVREEWDDSHFTPEPPSI</sequence>
<keyword evidence="24" id="KW-0245">EGF-like domain</keyword>
<keyword evidence="10" id="KW-0256">Endoplasmic reticulum</keyword>
<evidence type="ECO:0000256" key="22">
    <source>
        <dbReference type="ARBA" id="ARBA00042403"/>
    </source>
</evidence>
<proteinExistence type="predicted"/>
<evidence type="ECO:0000313" key="31">
    <source>
        <dbReference type="Ensembl" id="ENSSDUP00000006098.1"/>
    </source>
</evidence>
<dbReference type="STRING" id="41447.ENSSDUP00000006098"/>
<dbReference type="PROSITE" id="PS50998">
    <property type="entry name" value="GLA_2"/>
    <property type="match status" value="1"/>
</dbReference>
<feature type="region of interest" description="Disordered" evidence="26">
    <location>
        <begin position="67"/>
        <end position="98"/>
    </location>
</feature>
<dbReference type="PROSITE" id="PS00011">
    <property type="entry name" value="GLA_1"/>
    <property type="match status" value="1"/>
</dbReference>
<evidence type="ECO:0000256" key="24">
    <source>
        <dbReference type="PROSITE-ProRule" id="PRU00076"/>
    </source>
</evidence>
<dbReference type="Pfam" id="PF00089">
    <property type="entry name" value="Trypsin"/>
    <property type="match status" value="1"/>
</dbReference>
<evidence type="ECO:0000256" key="2">
    <source>
        <dbReference type="ARBA" id="ARBA00004555"/>
    </source>
</evidence>
<evidence type="ECO:0000256" key="12">
    <source>
        <dbReference type="ARBA" id="ARBA00022837"/>
    </source>
</evidence>
<dbReference type="GO" id="GO:0005794">
    <property type="term" value="C:Golgi apparatus"/>
    <property type="evidence" value="ECO:0007669"/>
    <property type="project" value="UniProtKB-SubCell"/>
</dbReference>
<evidence type="ECO:0000259" key="29">
    <source>
        <dbReference type="PROSITE" id="PS50240"/>
    </source>
</evidence>
<dbReference type="SMART" id="SM00020">
    <property type="entry name" value="Tryp_SPc"/>
    <property type="match status" value="1"/>
</dbReference>
<dbReference type="Gene3D" id="2.10.25.10">
    <property type="entry name" value="Laminin"/>
    <property type="match status" value="2"/>
</dbReference>
<dbReference type="SUPFAM" id="SSF50494">
    <property type="entry name" value="Trypsin-like serine proteases"/>
    <property type="match status" value="1"/>
</dbReference>
<dbReference type="InterPro" id="IPR001881">
    <property type="entry name" value="EGF-like_Ca-bd_dom"/>
</dbReference>
<dbReference type="GO" id="GO:0004252">
    <property type="term" value="F:serine-type endopeptidase activity"/>
    <property type="evidence" value="ECO:0007669"/>
    <property type="project" value="UniProtKB-EC"/>
</dbReference>
<dbReference type="InterPro" id="IPR000742">
    <property type="entry name" value="EGF"/>
</dbReference>
<evidence type="ECO:0000256" key="25">
    <source>
        <dbReference type="RuleBase" id="RU363034"/>
    </source>
</evidence>
<dbReference type="OMA" id="VAPHNEC"/>
<feature type="disulfide bond" evidence="24">
    <location>
        <begin position="252"/>
        <end position="262"/>
    </location>
</feature>
<dbReference type="PROSITE" id="PS01187">
    <property type="entry name" value="EGF_CA"/>
    <property type="match status" value="1"/>
</dbReference>
<dbReference type="FunFam" id="2.40.10.10:FF:000015">
    <property type="entry name" value="Atrial natriuretic peptide-converting enzyme"/>
    <property type="match status" value="1"/>
</dbReference>
<dbReference type="InterPro" id="IPR050442">
    <property type="entry name" value="Peptidase_S1_coag_factors"/>
</dbReference>
<evidence type="ECO:0000256" key="21">
    <source>
        <dbReference type="ARBA" id="ARBA00041306"/>
    </source>
</evidence>
<dbReference type="PANTHER" id="PTHR24278:SF0">
    <property type="entry name" value="VITAMIN K-DEPENDENT PROTEIN C"/>
    <property type="match status" value="1"/>
</dbReference>
<dbReference type="InterPro" id="IPR035972">
    <property type="entry name" value="GLA-like_dom_SF"/>
</dbReference>
<dbReference type="EC" id="3.4.21.69" evidence="19"/>
<dbReference type="PROSITE" id="PS50240">
    <property type="entry name" value="TRYPSIN_DOM"/>
    <property type="match status" value="1"/>
</dbReference>
<dbReference type="PROSITE" id="PS01186">
    <property type="entry name" value="EGF_2"/>
    <property type="match status" value="1"/>
</dbReference>
<dbReference type="SMART" id="SM00069">
    <property type="entry name" value="GLA"/>
    <property type="match status" value="1"/>
</dbReference>
<dbReference type="PROSITE" id="PS00022">
    <property type="entry name" value="EGF_1"/>
    <property type="match status" value="1"/>
</dbReference>
<dbReference type="FunFam" id="4.10.740.10:FF:000001">
    <property type="entry name" value="vitamin K-dependent protein S"/>
    <property type="match status" value="1"/>
</dbReference>
<evidence type="ECO:0000256" key="6">
    <source>
        <dbReference type="ARBA" id="ARBA00022670"/>
    </source>
</evidence>
<name>A0A3B4TJ90_SERDU</name>
<dbReference type="Gene3D" id="2.40.10.10">
    <property type="entry name" value="Trypsin-like serine proteases"/>
    <property type="match status" value="2"/>
</dbReference>
<dbReference type="Proteomes" id="UP000261420">
    <property type="component" value="Unplaced"/>
</dbReference>
<dbReference type="PANTHER" id="PTHR24278">
    <property type="entry name" value="COAGULATION FACTOR"/>
    <property type="match status" value="1"/>
</dbReference>
<keyword evidence="32" id="KW-1185">Reference proteome</keyword>
<dbReference type="InterPro" id="IPR018097">
    <property type="entry name" value="EGF_Ca-bd_CS"/>
</dbReference>
<comment type="subcellular location">
    <subcellularLocation>
        <location evidence="1">Endoplasmic reticulum</location>
    </subcellularLocation>
    <subcellularLocation>
        <location evidence="2">Golgi apparatus</location>
    </subcellularLocation>
    <subcellularLocation>
        <location evidence="3">Secreted</location>
    </subcellularLocation>
</comment>
<dbReference type="CDD" id="cd00054">
    <property type="entry name" value="EGF_CA"/>
    <property type="match status" value="1"/>
</dbReference>
<feature type="domain" description="Gla" evidence="30">
    <location>
        <begin position="202"/>
        <end position="248"/>
    </location>
</feature>
<comment type="catalytic activity">
    <reaction evidence="17">
        <text>Degradation of blood coagulation factors Va and VIIIa.</text>
        <dbReference type="EC" id="3.4.21.69"/>
    </reaction>
</comment>
<dbReference type="InterPro" id="IPR033116">
    <property type="entry name" value="TRYPSIN_SER"/>
</dbReference>
<dbReference type="AlphaFoldDB" id="A0A3B4TJ90"/>
<keyword evidence="11 25" id="KW-0720">Serine protease</keyword>
<evidence type="ECO:0000256" key="19">
    <source>
        <dbReference type="ARBA" id="ARBA00038995"/>
    </source>
</evidence>
<dbReference type="InterPro" id="IPR001314">
    <property type="entry name" value="Peptidase_S1A"/>
</dbReference>
<dbReference type="SMART" id="SM00179">
    <property type="entry name" value="EGF_CA"/>
    <property type="match status" value="1"/>
</dbReference>
<protein>
    <recommendedName>
        <fullName evidence="20">Vitamin K-dependent protein C</fullName>
        <ecNumber evidence="19">3.4.21.69</ecNumber>
    </recommendedName>
    <alternativeName>
        <fullName evidence="23">Anticoagulant protein C</fullName>
    </alternativeName>
    <alternativeName>
        <fullName evidence="21">Autoprothrombin IIA</fullName>
    </alternativeName>
    <alternativeName>
        <fullName evidence="22">Blood coagulation factor XIV</fullName>
    </alternativeName>
</protein>
<evidence type="ECO:0000259" key="28">
    <source>
        <dbReference type="PROSITE" id="PS50026"/>
    </source>
</evidence>
<dbReference type="CDD" id="cd00190">
    <property type="entry name" value="Tryp_SPc"/>
    <property type="match status" value="1"/>
</dbReference>
<dbReference type="SMART" id="SM00181">
    <property type="entry name" value="EGF"/>
    <property type="match status" value="2"/>
</dbReference>
<evidence type="ECO:0000256" key="20">
    <source>
        <dbReference type="ARBA" id="ARBA00040219"/>
    </source>
</evidence>
<dbReference type="PROSITE" id="PS00134">
    <property type="entry name" value="TRYPSIN_HIS"/>
    <property type="match status" value="1"/>
</dbReference>
<evidence type="ECO:0000256" key="7">
    <source>
        <dbReference type="ARBA" id="ARBA00022685"/>
    </source>
</evidence>
<organism evidence="31 32">
    <name type="scientific">Seriola dumerili</name>
    <name type="common">Greater amberjack</name>
    <name type="synonym">Caranx dumerili</name>
    <dbReference type="NCBI Taxonomy" id="41447"/>
    <lineage>
        <taxon>Eukaryota</taxon>
        <taxon>Metazoa</taxon>
        <taxon>Chordata</taxon>
        <taxon>Craniata</taxon>
        <taxon>Vertebrata</taxon>
        <taxon>Euteleostomi</taxon>
        <taxon>Actinopterygii</taxon>
        <taxon>Neopterygii</taxon>
        <taxon>Teleostei</taxon>
        <taxon>Neoteleostei</taxon>
        <taxon>Acanthomorphata</taxon>
        <taxon>Carangaria</taxon>
        <taxon>Carangiformes</taxon>
        <taxon>Carangidae</taxon>
        <taxon>Seriola</taxon>
    </lineage>
</organism>
<dbReference type="InterPro" id="IPR043504">
    <property type="entry name" value="Peptidase_S1_PA_chymotrypsin"/>
</dbReference>
<evidence type="ECO:0000256" key="4">
    <source>
        <dbReference type="ARBA" id="ARBA00022479"/>
    </source>
</evidence>
<dbReference type="PROSITE" id="PS50026">
    <property type="entry name" value="EGF_3"/>
    <property type="match status" value="1"/>
</dbReference>
<evidence type="ECO:0000256" key="13">
    <source>
        <dbReference type="ARBA" id="ARBA00023034"/>
    </source>
</evidence>
<feature type="transmembrane region" description="Helical" evidence="27">
    <location>
        <begin position="167"/>
        <end position="188"/>
    </location>
</feature>
<dbReference type="GO" id="GO:0007596">
    <property type="term" value="P:blood coagulation"/>
    <property type="evidence" value="ECO:0007669"/>
    <property type="project" value="UniProtKB-KW"/>
</dbReference>
<keyword evidence="27" id="KW-0812">Transmembrane</keyword>
<keyword evidence="8" id="KW-0356">Hemostasis</keyword>
<keyword evidence="14" id="KW-0094">Blood coagulation</keyword>
<evidence type="ECO:0000256" key="26">
    <source>
        <dbReference type="SAM" id="MobiDB-lite"/>
    </source>
</evidence>
<evidence type="ECO:0000256" key="11">
    <source>
        <dbReference type="ARBA" id="ARBA00022825"/>
    </source>
</evidence>
<evidence type="ECO:0000313" key="32">
    <source>
        <dbReference type="Proteomes" id="UP000261420"/>
    </source>
</evidence>
<keyword evidence="12" id="KW-0106">Calcium</keyword>
<keyword evidence="15 24" id="KW-1015">Disulfide bond</keyword>
<dbReference type="SUPFAM" id="SSF57630">
    <property type="entry name" value="GLA-domain"/>
    <property type="match status" value="1"/>
</dbReference>
<evidence type="ECO:0000256" key="14">
    <source>
        <dbReference type="ARBA" id="ARBA00023084"/>
    </source>
</evidence>
<dbReference type="PRINTS" id="PR00001">
    <property type="entry name" value="GLABLOOD"/>
</dbReference>
<feature type="disulfide bond" evidence="24">
    <location>
        <begin position="273"/>
        <end position="282"/>
    </location>
</feature>
<dbReference type="PROSITE" id="PS00135">
    <property type="entry name" value="TRYPSIN_SER"/>
    <property type="match status" value="1"/>
</dbReference>
<dbReference type="InterPro" id="IPR001254">
    <property type="entry name" value="Trypsin_dom"/>
</dbReference>
<evidence type="ECO:0000256" key="27">
    <source>
        <dbReference type="SAM" id="Phobius"/>
    </source>
</evidence>
<dbReference type="InterPro" id="IPR017857">
    <property type="entry name" value="Coagulation_fac-like_Gla_dom"/>
</dbReference>
<reference evidence="31" key="2">
    <citation type="submission" date="2025-09" db="UniProtKB">
        <authorList>
            <consortium name="Ensembl"/>
        </authorList>
    </citation>
    <scope>IDENTIFICATION</scope>
</reference>
<comment type="caution">
    <text evidence="24">Lacks conserved residue(s) required for the propagation of feature annotation.</text>
</comment>
<keyword evidence="7" id="KW-0165">Cleavage on pair of basic residues</keyword>
<dbReference type="GO" id="GO:0006508">
    <property type="term" value="P:proteolysis"/>
    <property type="evidence" value="ECO:0007669"/>
    <property type="project" value="UniProtKB-KW"/>
</dbReference>
<dbReference type="Ensembl" id="ENSSDUT00000006222.1">
    <property type="protein sequence ID" value="ENSSDUP00000006098.1"/>
    <property type="gene ID" value="ENSSDUG00000004510.1"/>
</dbReference>
<keyword evidence="5" id="KW-0964">Secreted</keyword>
<dbReference type="Pfam" id="PF00594">
    <property type="entry name" value="Gla"/>
    <property type="match status" value="1"/>
</dbReference>
<keyword evidence="4" id="KW-0301">Gamma-carboxyglutamic acid</keyword>
<evidence type="ECO:0000256" key="5">
    <source>
        <dbReference type="ARBA" id="ARBA00022525"/>
    </source>
</evidence>
<keyword evidence="27" id="KW-0472">Membrane</keyword>
<evidence type="ECO:0000256" key="15">
    <source>
        <dbReference type="ARBA" id="ARBA00023157"/>
    </source>
</evidence>
<evidence type="ECO:0000256" key="17">
    <source>
        <dbReference type="ARBA" id="ARBA00036045"/>
    </source>
</evidence>
<evidence type="ECO:0000256" key="10">
    <source>
        <dbReference type="ARBA" id="ARBA00022824"/>
    </source>
</evidence>
<dbReference type="GeneTree" id="ENSGT00940000154505"/>
<evidence type="ECO:0000256" key="23">
    <source>
        <dbReference type="ARBA" id="ARBA00042906"/>
    </source>
</evidence>
<keyword evidence="13" id="KW-0333">Golgi apparatus</keyword>
<evidence type="ECO:0000256" key="3">
    <source>
        <dbReference type="ARBA" id="ARBA00004613"/>
    </source>
</evidence>
<keyword evidence="27" id="KW-1133">Transmembrane helix</keyword>
<evidence type="ECO:0000256" key="9">
    <source>
        <dbReference type="ARBA" id="ARBA00022801"/>
    </source>
</evidence>
<dbReference type="GO" id="GO:0005615">
    <property type="term" value="C:extracellular space"/>
    <property type="evidence" value="ECO:0007669"/>
    <property type="project" value="TreeGrafter"/>
</dbReference>
<comment type="function">
    <text evidence="18">Protein C is a vitamin K-dependent serine protease that regulates blood coagulation by inactivating factors Va and VIIIa in the presence of calcium ions and phospholipids. Exerts a protective effect on the endothelial cell barrier function.</text>
</comment>
<dbReference type="InterPro" id="IPR009003">
    <property type="entry name" value="Peptidase_S1_PA"/>
</dbReference>
<evidence type="ECO:0000256" key="1">
    <source>
        <dbReference type="ARBA" id="ARBA00004240"/>
    </source>
</evidence>
<evidence type="ECO:0000259" key="30">
    <source>
        <dbReference type="PROSITE" id="PS50998"/>
    </source>
</evidence>
<dbReference type="InterPro" id="IPR000152">
    <property type="entry name" value="EGF-type_Asp/Asn_hydroxyl_site"/>
</dbReference>
<accession>A0A3B4TJ90</accession>
<feature type="domain" description="Peptidase S1" evidence="29">
    <location>
        <begin position="357"/>
        <end position="591"/>
    </location>
</feature>
<dbReference type="InterPro" id="IPR000294">
    <property type="entry name" value="GLA_domain"/>
</dbReference>
<dbReference type="Gene3D" id="4.10.740.10">
    <property type="entry name" value="Coagulation Factor IX"/>
    <property type="match status" value="1"/>
</dbReference>
<dbReference type="InterPro" id="IPR018114">
    <property type="entry name" value="TRYPSIN_HIS"/>
</dbReference>
<keyword evidence="9 25" id="KW-0378">Hydrolase</keyword>
<dbReference type="PRINTS" id="PR00722">
    <property type="entry name" value="CHYMOTRYPSIN"/>
</dbReference>
<dbReference type="PROSITE" id="PS00010">
    <property type="entry name" value="ASX_HYDROXYL"/>
    <property type="match status" value="1"/>
</dbReference>
<dbReference type="GO" id="GO:0005783">
    <property type="term" value="C:endoplasmic reticulum"/>
    <property type="evidence" value="ECO:0007669"/>
    <property type="project" value="UniProtKB-SubCell"/>
</dbReference>
<keyword evidence="6 25" id="KW-0645">Protease</keyword>
<feature type="domain" description="EGF-like" evidence="28">
    <location>
        <begin position="248"/>
        <end position="283"/>
    </location>
</feature>
<evidence type="ECO:0000256" key="8">
    <source>
        <dbReference type="ARBA" id="ARBA00022696"/>
    </source>
</evidence>
<evidence type="ECO:0000256" key="18">
    <source>
        <dbReference type="ARBA" id="ARBA00037553"/>
    </source>
</evidence>
<dbReference type="GO" id="GO:0005509">
    <property type="term" value="F:calcium ion binding"/>
    <property type="evidence" value="ECO:0007669"/>
    <property type="project" value="InterPro"/>
</dbReference>
<reference evidence="31" key="1">
    <citation type="submission" date="2025-08" db="UniProtKB">
        <authorList>
            <consortium name="Ensembl"/>
        </authorList>
    </citation>
    <scope>IDENTIFICATION</scope>
</reference>
<evidence type="ECO:0000256" key="16">
    <source>
        <dbReference type="ARBA" id="ARBA00023180"/>
    </source>
</evidence>
<keyword evidence="16" id="KW-0325">Glycoprotein</keyword>